<evidence type="ECO:0000313" key="3">
    <source>
        <dbReference type="Proteomes" id="UP000578531"/>
    </source>
</evidence>
<keyword evidence="1" id="KW-0472">Membrane</keyword>
<comment type="caution">
    <text evidence="2">The sequence shown here is derived from an EMBL/GenBank/DDBJ whole genome shotgun (WGS) entry which is preliminary data.</text>
</comment>
<dbReference type="OrthoDB" id="5427075at2759"/>
<dbReference type="Proteomes" id="UP000578531">
    <property type="component" value="Unassembled WGS sequence"/>
</dbReference>
<accession>A0A8H6FHX3</accession>
<keyword evidence="1" id="KW-1133">Transmembrane helix</keyword>
<sequence length="106" mass="11666">MIFPIVNGMLAQKTTQLHGALARRNTSFSTATPFPFPTKSQWSPGDISTLVFGCIASVLGVLTLWATFWLGRRRALRVVGNDECREFGATFDSDPSLEHVVLERGP</sequence>
<name>A0A8H6FHX3_9LECA</name>
<organism evidence="2 3">
    <name type="scientific">Letharia columbiana</name>
    <dbReference type="NCBI Taxonomy" id="112416"/>
    <lineage>
        <taxon>Eukaryota</taxon>
        <taxon>Fungi</taxon>
        <taxon>Dikarya</taxon>
        <taxon>Ascomycota</taxon>
        <taxon>Pezizomycotina</taxon>
        <taxon>Lecanoromycetes</taxon>
        <taxon>OSLEUM clade</taxon>
        <taxon>Lecanoromycetidae</taxon>
        <taxon>Lecanorales</taxon>
        <taxon>Lecanorineae</taxon>
        <taxon>Parmeliaceae</taxon>
        <taxon>Letharia</taxon>
    </lineage>
</organism>
<dbReference type="EMBL" id="JACCJC010000079">
    <property type="protein sequence ID" value="KAF6228544.1"/>
    <property type="molecule type" value="Genomic_DNA"/>
</dbReference>
<dbReference type="GeneID" id="59293486"/>
<reference evidence="2 3" key="1">
    <citation type="journal article" date="2020" name="Genomics">
        <title>Complete, high-quality genomes from long-read metagenomic sequencing of two wolf lichen thalli reveals enigmatic genome architecture.</title>
        <authorList>
            <person name="McKenzie S.K."/>
            <person name="Walston R.F."/>
            <person name="Allen J.L."/>
        </authorList>
    </citation>
    <scope>NUCLEOTIDE SEQUENCE [LARGE SCALE GENOMIC DNA]</scope>
    <source>
        <strain evidence="2">WasteWater2</strain>
    </source>
</reference>
<protein>
    <submittedName>
        <fullName evidence="2">Uncharacterized protein</fullName>
    </submittedName>
</protein>
<evidence type="ECO:0000313" key="2">
    <source>
        <dbReference type="EMBL" id="KAF6228544.1"/>
    </source>
</evidence>
<gene>
    <name evidence="2" type="ORF">HO173_011846</name>
</gene>
<keyword evidence="1" id="KW-0812">Transmembrane</keyword>
<keyword evidence="3" id="KW-1185">Reference proteome</keyword>
<dbReference type="AlphaFoldDB" id="A0A8H6FHX3"/>
<dbReference type="RefSeq" id="XP_037159359.1">
    <property type="nucleotide sequence ID" value="XM_037313723.1"/>
</dbReference>
<feature type="transmembrane region" description="Helical" evidence="1">
    <location>
        <begin position="47"/>
        <end position="70"/>
    </location>
</feature>
<proteinExistence type="predicted"/>
<evidence type="ECO:0000256" key="1">
    <source>
        <dbReference type="SAM" id="Phobius"/>
    </source>
</evidence>